<dbReference type="InterPro" id="IPR006059">
    <property type="entry name" value="SBP"/>
</dbReference>
<reference evidence="7" key="1">
    <citation type="submission" date="2020-09" db="EMBL/GenBank/DDBJ databases">
        <title>New species isolated from human feces.</title>
        <authorList>
            <person name="Kitahara M."/>
            <person name="Shigeno Y."/>
            <person name="Shime M."/>
            <person name="Matsumoto Y."/>
            <person name="Nakamura S."/>
            <person name="Motooka D."/>
            <person name="Fukuoka S."/>
            <person name="Nishikawa H."/>
            <person name="Benno Y."/>
        </authorList>
    </citation>
    <scope>NUCLEOTIDE SEQUENCE</scope>
    <source>
        <strain evidence="7">MM50</strain>
    </source>
</reference>
<protein>
    <submittedName>
        <fullName evidence="7">ABC transporter substrate-binding protein</fullName>
    </submittedName>
</protein>
<evidence type="ECO:0000256" key="4">
    <source>
        <dbReference type="ARBA" id="ARBA00023139"/>
    </source>
</evidence>
<dbReference type="AlphaFoldDB" id="A0A810QAB5"/>
<feature type="signal peptide" evidence="6">
    <location>
        <begin position="1"/>
        <end position="21"/>
    </location>
</feature>
<keyword evidence="8" id="KW-1185">Reference proteome</keyword>
<dbReference type="EMBL" id="AP023418">
    <property type="protein sequence ID" value="BCK82636.1"/>
    <property type="molecule type" value="Genomic_DNA"/>
</dbReference>
<evidence type="ECO:0000256" key="5">
    <source>
        <dbReference type="ARBA" id="ARBA00023288"/>
    </source>
</evidence>
<dbReference type="PROSITE" id="PS51257">
    <property type="entry name" value="PROKAR_LIPOPROTEIN"/>
    <property type="match status" value="1"/>
</dbReference>
<keyword evidence="1" id="KW-1003">Cell membrane</keyword>
<feature type="chain" id="PRO_5039445698" evidence="6">
    <location>
        <begin position="22"/>
        <end position="443"/>
    </location>
</feature>
<sequence>MKKWLSFLLALCMLLSLTACGNESGGPSGNPSEPKSPTDVEVELTEPVTITFWHGIVQENMQQTLNEIVDDFNKGIGAEKGITVECYAKGEMPDLENAVTAAIKAGNMPNVTLTEAASVVDWLQTDCVVDMTPYIENANYGLDLSDYYDIYIEDSCNYPVPGYYSLPLYVACEVMYYNVDFFKANNLSVPTTWAEFEETCTKIAEITGKPAAGWDEGVKCFSTLVEQKGIGYTDREGNLLFADNLDATTEVISWYQNMVQRGIIRTPGEDYFFSGPFANQQVQMYLSSGNEGEFINMKIPESAKFEWSCAPIPQFEDGTKADYAEGFLISMLDNTNDLATRWASWIFIQYMQSYEVCQKINSGESRLPFLKSVAASDEFLNSAAPAQLAGVEQQDFAYTYPGFETDTYTSSGLHDYVVIAMDNILNNGADVRTELEKLISTLQ</sequence>
<accession>A0A810QAB5</accession>
<proteinExistence type="predicted"/>
<dbReference type="Pfam" id="PF13416">
    <property type="entry name" value="SBP_bac_8"/>
    <property type="match status" value="1"/>
</dbReference>
<dbReference type="PANTHER" id="PTHR43649:SF33">
    <property type="entry name" value="POLYGALACTURONAN_RHAMNOGALACTURONAN-BINDING PROTEIN YTCQ"/>
    <property type="match status" value="1"/>
</dbReference>
<dbReference type="InterPro" id="IPR050490">
    <property type="entry name" value="Bact_solute-bd_prot1"/>
</dbReference>
<evidence type="ECO:0000256" key="6">
    <source>
        <dbReference type="SAM" id="SignalP"/>
    </source>
</evidence>
<evidence type="ECO:0000313" key="8">
    <source>
        <dbReference type="Proteomes" id="UP000681035"/>
    </source>
</evidence>
<keyword evidence="4" id="KW-0564">Palmitate</keyword>
<dbReference type="KEGG" id="vcop:MM50RIKEN_23990"/>
<evidence type="ECO:0000256" key="1">
    <source>
        <dbReference type="ARBA" id="ARBA00022475"/>
    </source>
</evidence>
<dbReference type="Proteomes" id="UP000681035">
    <property type="component" value="Chromosome"/>
</dbReference>
<evidence type="ECO:0000256" key="3">
    <source>
        <dbReference type="ARBA" id="ARBA00023136"/>
    </source>
</evidence>
<dbReference type="PANTHER" id="PTHR43649">
    <property type="entry name" value="ARABINOSE-BINDING PROTEIN-RELATED"/>
    <property type="match status" value="1"/>
</dbReference>
<name>A0A810QAB5_9FIRM</name>
<evidence type="ECO:0000313" key="7">
    <source>
        <dbReference type="EMBL" id="BCK82636.1"/>
    </source>
</evidence>
<gene>
    <name evidence="7" type="ORF">MM50RIKEN_23990</name>
</gene>
<keyword evidence="3" id="KW-0472">Membrane</keyword>
<dbReference type="SUPFAM" id="SSF53850">
    <property type="entry name" value="Periplasmic binding protein-like II"/>
    <property type="match status" value="1"/>
</dbReference>
<evidence type="ECO:0000256" key="2">
    <source>
        <dbReference type="ARBA" id="ARBA00022729"/>
    </source>
</evidence>
<dbReference type="RefSeq" id="WP_213541188.1">
    <property type="nucleotide sequence ID" value="NZ_AP023418.1"/>
</dbReference>
<keyword evidence="2 6" id="KW-0732">Signal</keyword>
<keyword evidence="5" id="KW-0449">Lipoprotein</keyword>
<organism evidence="7 8">
    <name type="scientific">Vescimonas coprocola</name>
    <dbReference type="NCBI Taxonomy" id="2714355"/>
    <lineage>
        <taxon>Bacteria</taxon>
        <taxon>Bacillati</taxon>
        <taxon>Bacillota</taxon>
        <taxon>Clostridia</taxon>
        <taxon>Eubacteriales</taxon>
        <taxon>Oscillospiraceae</taxon>
        <taxon>Vescimonas</taxon>
    </lineage>
</organism>
<dbReference type="Gene3D" id="3.40.190.10">
    <property type="entry name" value="Periplasmic binding protein-like II"/>
    <property type="match status" value="1"/>
</dbReference>